<keyword evidence="1" id="KW-0862">Zinc</keyword>
<dbReference type="EMBL" id="ASPP01010025">
    <property type="protein sequence ID" value="ETO23341.1"/>
    <property type="molecule type" value="Genomic_DNA"/>
</dbReference>
<dbReference type="AlphaFoldDB" id="X6NBG7"/>
<dbReference type="Proteomes" id="UP000023152">
    <property type="component" value="Unassembled WGS sequence"/>
</dbReference>
<dbReference type="GO" id="GO:0008270">
    <property type="term" value="F:zinc ion binding"/>
    <property type="evidence" value="ECO:0007669"/>
    <property type="project" value="UniProtKB-KW"/>
</dbReference>
<protein>
    <submittedName>
        <fullName evidence="4">Apoptosis inhibitor IAP</fullName>
    </submittedName>
</protein>
<dbReference type="PROSITE" id="PS50089">
    <property type="entry name" value="ZF_RING_2"/>
    <property type="match status" value="1"/>
</dbReference>
<reference evidence="4 5" key="1">
    <citation type="journal article" date="2013" name="Curr. Biol.">
        <title>The Genome of the Foraminiferan Reticulomyxa filosa.</title>
        <authorList>
            <person name="Glockner G."/>
            <person name="Hulsmann N."/>
            <person name="Schleicher M."/>
            <person name="Noegel A.A."/>
            <person name="Eichinger L."/>
            <person name="Gallinger C."/>
            <person name="Pawlowski J."/>
            <person name="Sierra R."/>
            <person name="Euteneuer U."/>
            <person name="Pillet L."/>
            <person name="Moustafa A."/>
            <person name="Platzer M."/>
            <person name="Groth M."/>
            <person name="Szafranski K."/>
            <person name="Schliwa M."/>
        </authorList>
    </citation>
    <scope>NUCLEOTIDE SEQUENCE [LARGE SCALE GENOMIC DNA]</scope>
</reference>
<name>X6NBG7_RETFI</name>
<dbReference type="InterPro" id="IPR001841">
    <property type="entry name" value="Znf_RING"/>
</dbReference>
<evidence type="ECO:0000313" key="5">
    <source>
        <dbReference type="Proteomes" id="UP000023152"/>
    </source>
</evidence>
<evidence type="ECO:0000259" key="3">
    <source>
        <dbReference type="PROSITE" id="PS50089"/>
    </source>
</evidence>
<proteinExistence type="predicted"/>
<keyword evidence="1" id="KW-0863">Zinc-finger</keyword>
<comment type="caution">
    <text evidence="4">The sequence shown here is derived from an EMBL/GenBank/DDBJ whole genome shotgun (WGS) entry which is preliminary data.</text>
</comment>
<organism evidence="4 5">
    <name type="scientific">Reticulomyxa filosa</name>
    <dbReference type="NCBI Taxonomy" id="46433"/>
    <lineage>
        <taxon>Eukaryota</taxon>
        <taxon>Sar</taxon>
        <taxon>Rhizaria</taxon>
        <taxon>Retaria</taxon>
        <taxon>Foraminifera</taxon>
        <taxon>Monothalamids</taxon>
        <taxon>Reticulomyxidae</taxon>
        <taxon>Reticulomyxa</taxon>
    </lineage>
</organism>
<feature type="transmembrane region" description="Helical" evidence="2">
    <location>
        <begin position="28"/>
        <end position="47"/>
    </location>
</feature>
<evidence type="ECO:0000256" key="1">
    <source>
        <dbReference type="PROSITE-ProRule" id="PRU00175"/>
    </source>
</evidence>
<keyword evidence="5" id="KW-1185">Reference proteome</keyword>
<keyword evidence="2" id="KW-0812">Transmembrane</keyword>
<evidence type="ECO:0000256" key="2">
    <source>
        <dbReference type="SAM" id="Phobius"/>
    </source>
</evidence>
<keyword evidence="1" id="KW-0479">Metal-binding</keyword>
<accession>X6NBG7</accession>
<dbReference type="Pfam" id="PF13920">
    <property type="entry name" value="zf-C3HC4_3"/>
    <property type="match status" value="1"/>
</dbReference>
<dbReference type="InterPro" id="IPR013083">
    <property type="entry name" value="Znf_RING/FYVE/PHD"/>
</dbReference>
<feature type="domain" description="RING-type" evidence="3">
    <location>
        <begin position="290"/>
        <end position="325"/>
    </location>
</feature>
<dbReference type="OrthoDB" id="10251804at2759"/>
<sequence length="370" mass="42645">MLYDNSTNKFELVIDEETHLIHPRPLGLAYQVYFYFFMFLFFFCVANKTKRSSVSLKDVRIDNWKKDQSNRSLLKNAKKAETKIEKGLYETDPDKGNEKTMVENDKKITTTSPLSLSSLSSVAATTTAAAVILPHIRKRELAVVTPPTRSFAKCLDAKPTHMHDAPFALETQMSEQLSLQNRGKFNKQSEVNNNSSTTTKDIQNITTMNEHSNSLMFNNIRHVFQQYQTLMQTLDTLISNPSFDFDSMECLRELHCHMHEQCKKLEKNIILSPFDSPHTSLSKHKLLHPCQLCRREEKSILFLPCAHVATCSQCSNPLSKCPLCNTLVNQKIHVLFFYLYFAIKQKFPLKKRKNIKGTLLHMKQHLALLR</sequence>
<dbReference type="Gene3D" id="3.30.40.10">
    <property type="entry name" value="Zinc/RING finger domain, C3HC4 (zinc finger)"/>
    <property type="match status" value="1"/>
</dbReference>
<keyword evidence="2" id="KW-1133">Transmembrane helix</keyword>
<gene>
    <name evidence="4" type="ORF">RFI_13839</name>
</gene>
<keyword evidence="2" id="KW-0472">Membrane</keyword>
<evidence type="ECO:0000313" key="4">
    <source>
        <dbReference type="EMBL" id="ETO23341.1"/>
    </source>
</evidence>